<gene>
    <name evidence="4" type="ORF">Wenmar_02407</name>
</gene>
<dbReference type="PANTHER" id="PTHR10091">
    <property type="entry name" value="ALDOSE-1-EPIMERASE"/>
    <property type="match status" value="1"/>
</dbReference>
<dbReference type="OrthoDB" id="9779408at2"/>
<comment type="similarity">
    <text evidence="1">Belongs to the aldose epimerase family.</text>
</comment>
<dbReference type="CDD" id="cd09019">
    <property type="entry name" value="galactose_mutarotase_like"/>
    <property type="match status" value="1"/>
</dbReference>
<evidence type="ECO:0000256" key="2">
    <source>
        <dbReference type="ARBA" id="ARBA00023235"/>
    </source>
</evidence>
<dbReference type="InterPro" id="IPR011013">
    <property type="entry name" value="Gal_mutarotase_sf_dom"/>
</dbReference>
<evidence type="ECO:0000256" key="1">
    <source>
        <dbReference type="ARBA" id="ARBA00006206"/>
    </source>
</evidence>
<dbReference type="SUPFAM" id="SSF74650">
    <property type="entry name" value="Galactose mutarotase-like"/>
    <property type="match status" value="1"/>
</dbReference>
<accession>A0A0D0NL26</accession>
<dbReference type="AlphaFoldDB" id="A0A0D0NL26"/>
<dbReference type="Pfam" id="PF01263">
    <property type="entry name" value="Aldose_epim"/>
    <property type="match status" value="1"/>
</dbReference>
<evidence type="ECO:0000256" key="3">
    <source>
        <dbReference type="ARBA" id="ARBA00023277"/>
    </source>
</evidence>
<dbReference type="PATRIC" id="fig|1123501.6.peg.2521"/>
<evidence type="ECO:0000313" key="5">
    <source>
        <dbReference type="Proteomes" id="UP000035100"/>
    </source>
</evidence>
<keyword evidence="2 4" id="KW-0413">Isomerase</keyword>
<dbReference type="GO" id="GO:0004034">
    <property type="term" value="F:aldose 1-epimerase activity"/>
    <property type="evidence" value="ECO:0007669"/>
    <property type="project" value="UniProtKB-EC"/>
</dbReference>
<dbReference type="InterPro" id="IPR008183">
    <property type="entry name" value="Aldose_1/G6P_1-epimerase"/>
</dbReference>
<dbReference type="eggNOG" id="COG2017">
    <property type="taxonomic scope" value="Bacteria"/>
</dbReference>
<organism evidence="4 5">
    <name type="scientific">Wenxinia marina DSM 24838</name>
    <dbReference type="NCBI Taxonomy" id="1123501"/>
    <lineage>
        <taxon>Bacteria</taxon>
        <taxon>Pseudomonadati</taxon>
        <taxon>Pseudomonadota</taxon>
        <taxon>Alphaproteobacteria</taxon>
        <taxon>Rhodobacterales</taxon>
        <taxon>Roseobacteraceae</taxon>
        <taxon>Wenxinia</taxon>
    </lineage>
</organism>
<comment type="caution">
    <text evidence="4">The sequence shown here is derived from an EMBL/GenBank/DDBJ whole genome shotgun (WGS) entry which is preliminary data.</text>
</comment>
<sequence length="309" mass="32730">MTVSAPGSVFLSAGDLVARVHPFGASLIDLRLGGRDHPLILDFNDADIARQALFSGAVIGRFANRIAGGRTCVAGQVLTLERNDAGVNTLHGGSRGFATRVWTVEHAGPASVTFRIDSPDGEGGFPGAVTVRATYTVAAPAILRLTLSAVTSAPTILSLAHHPYFNLDRSRTIDDHVVCIAAERYLPASDTLVPLEPAPVAGTPYDFRDPRRVGGAEFNNTFCIGERPAQPMREVATLAAGGTRLTLSTTQPGLHLYTGHKVGGGRFGPRSGLCLEPQGWPDAPNRADFPSSLLTPGAPYDHLIEYRFA</sequence>
<dbReference type="Gene3D" id="2.70.98.10">
    <property type="match status" value="1"/>
</dbReference>
<dbReference type="STRING" id="1123501.Wenmar_02407"/>
<dbReference type="GO" id="GO:0030246">
    <property type="term" value="F:carbohydrate binding"/>
    <property type="evidence" value="ECO:0007669"/>
    <property type="project" value="InterPro"/>
</dbReference>
<evidence type="ECO:0000313" key="4">
    <source>
        <dbReference type="EMBL" id="KIQ69010.1"/>
    </source>
</evidence>
<protein>
    <submittedName>
        <fullName evidence="4">Galactose mutarotase</fullName>
        <ecNumber evidence="4">5.1.3.3</ecNumber>
    </submittedName>
</protein>
<keyword evidence="5" id="KW-1185">Reference proteome</keyword>
<dbReference type="InterPro" id="IPR014718">
    <property type="entry name" value="GH-type_carb-bd"/>
</dbReference>
<dbReference type="InterPro" id="IPR047215">
    <property type="entry name" value="Galactose_mutarotase-like"/>
</dbReference>
<dbReference type="EC" id="5.1.3.3" evidence="4"/>
<dbReference type="PANTHER" id="PTHR10091:SF49">
    <property type="entry name" value="ALDOSE 1-EPIMERASE"/>
    <property type="match status" value="1"/>
</dbReference>
<dbReference type="GO" id="GO:0006006">
    <property type="term" value="P:glucose metabolic process"/>
    <property type="evidence" value="ECO:0007669"/>
    <property type="project" value="TreeGrafter"/>
</dbReference>
<dbReference type="EMBL" id="AONG01000011">
    <property type="protein sequence ID" value="KIQ69010.1"/>
    <property type="molecule type" value="Genomic_DNA"/>
</dbReference>
<dbReference type="GO" id="GO:0033499">
    <property type="term" value="P:galactose catabolic process via UDP-galactose, Leloir pathway"/>
    <property type="evidence" value="ECO:0007669"/>
    <property type="project" value="TreeGrafter"/>
</dbReference>
<reference evidence="4 5" key="1">
    <citation type="submission" date="2013-01" db="EMBL/GenBank/DDBJ databases">
        <authorList>
            <person name="Fiebig A."/>
            <person name="Goeker M."/>
            <person name="Klenk H.-P.P."/>
        </authorList>
    </citation>
    <scope>NUCLEOTIDE SEQUENCE [LARGE SCALE GENOMIC DNA]</scope>
    <source>
        <strain evidence="4 5">DSM 24838</strain>
    </source>
</reference>
<proteinExistence type="inferred from homology"/>
<keyword evidence="3" id="KW-0119">Carbohydrate metabolism</keyword>
<dbReference type="Proteomes" id="UP000035100">
    <property type="component" value="Unassembled WGS sequence"/>
</dbReference>
<name>A0A0D0NL26_9RHOB</name>